<accession>A0A9P1N4R7</accession>
<feature type="compositionally biased region" description="Acidic residues" evidence="2">
    <location>
        <begin position="146"/>
        <end position="157"/>
    </location>
</feature>
<feature type="compositionally biased region" description="Acidic residues" evidence="2">
    <location>
        <begin position="240"/>
        <end position="256"/>
    </location>
</feature>
<proteinExistence type="predicted"/>
<feature type="compositionally biased region" description="Basic and acidic residues" evidence="2">
    <location>
        <begin position="118"/>
        <end position="144"/>
    </location>
</feature>
<evidence type="ECO:0000256" key="2">
    <source>
        <dbReference type="SAM" id="MobiDB-lite"/>
    </source>
</evidence>
<reference evidence="3" key="1">
    <citation type="submission" date="2022-11" db="EMBL/GenBank/DDBJ databases">
        <authorList>
            <person name="Kikuchi T."/>
        </authorList>
    </citation>
    <scope>NUCLEOTIDE SEQUENCE</scope>
    <source>
        <strain evidence="3">PS1010</strain>
    </source>
</reference>
<protein>
    <submittedName>
        <fullName evidence="3">Uncharacterized protein</fullName>
    </submittedName>
</protein>
<feature type="compositionally biased region" description="Acidic residues" evidence="2">
    <location>
        <begin position="54"/>
        <end position="71"/>
    </location>
</feature>
<name>A0A9P1N4R7_9PELO</name>
<feature type="region of interest" description="Disordered" evidence="2">
    <location>
        <begin position="1"/>
        <end position="174"/>
    </location>
</feature>
<keyword evidence="4" id="KW-1185">Reference proteome</keyword>
<dbReference type="PANTHER" id="PTHR48029:SF1">
    <property type="entry name" value="NUCLEOLAR PROTEIN 8"/>
    <property type="match status" value="1"/>
</dbReference>
<dbReference type="OrthoDB" id="21643at2759"/>
<dbReference type="Proteomes" id="UP001152747">
    <property type="component" value="Unassembled WGS sequence"/>
</dbReference>
<evidence type="ECO:0000256" key="1">
    <source>
        <dbReference type="ARBA" id="ARBA00022884"/>
    </source>
</evidence>
<dbReference type="EMBL" id="CANHGI010000004">
    <property type="protein sequence ID" value="CAI5447941.1"/>
    <property type="molecule type" value="Genomic_DNA"/>
</dbReference>
<sequence>MVAANEDEKRREQSEISRKAAIRERIERQRERDRIVKESIANVDKKAKNRIVFEDSDEDNEDEKDDDEEEDKAASSSKSKKSSSSSKPKLFDSEDEDEDDTENPENEEIQIKNRHSGPKGEKLMKLETRFNSDPRFKLDDKFVESSDSEGEGNDGNEEEKLEKMESKQEKEKNRELLSKILGKNVMDVKKVENKGLMARPFTRFDPSNPEHVAWMKEFEESKNPKKKEEKEKEAEKEKEDGEESEGGESSDEDDDENLTKAEIFYQYDESFSSELKKEKEENGNGNGFSFLAMMGRKHEEEEDENEEEEEEEEMEQDISEVPLSTKKSKSEPSQLPLNTSVKVSKFFVTSKDEQIRSMAMNFRRTQDVQKIIDRWTPHRDAIFNIWKKQRKIAMNNEKGKFPEKKRKIDKN</sequence>
<comment type="caution">
    <text evidence="3">The sequence shown here is derived from an EMBL/GenBank/DDBJ whole genome shotgun (WGS) entry which is preliminary data.</text>
</comment>
<feature type="compositionally biased region" description="Acidic residues" evidence="2">
    <location>
        <begin position="93"/>
        <end position="108"/>
    </location>
</feature>
<evidence type="ECO:0000313" key="4">
    <source>
        <dbReference type="Proteomes" id="UP001152747"/>
    </source>
</evidence>
<evidence type="ECO:0000313" key="3">
    <source>
        <dbReference type="EMBL" id="CAI5447941.1"/>
    </source>
</evidence>
<feature type="compositionally biased region" description="Basic and acidic residues" evidence="2">
    <location>
        <begin position="213"/>
        <end position="239"/>
    </location>
</feature>
<feature type="region of interest" description="Disordered" evidence="2">
    <location>
        <begin position="200"/>
        <end position="335"/>
    </location>
</feature>
<dbReference type="GO" id="GO:0003723">
    <property type="term" value="F:RNA binding"/>
    <property type="evidence" value="ECO:0007669"/>
    <property type="project" value="UniProtKB-KW"/>
</dbReference>
<feature type="compositionally biased region" description="Basic and acidic residues" evidence="2">
    <location>
        <begin position="1"/>
        <end position="37"/>
    </location>
</feature>
<dbReference type="AlphaFoldDB" id="A0A9P1N4R7"/>
<feature type="compositionally biased region" description="Basic and acidic residues" evidence="2">
    <location>
        <begin position="158"/>
        <end position="174"/>
    </location>
</feature>
<feature type="compositionally biased region" description="Low complexity" evidence="2">
    <location>
        <begin position="74"/>
        <end position="87"/>
    </location>
</feature>
<dbReference type="PANTHER" id="PTHR48029">
    <property type="entry name" value="NUCLEOLAR PROTEIN 8"/>
    <property type="match status" value="1"/>
</dbReference>
<keyword evidence="1" id="KW-0694">RNA-binding</keyword>
<gene>
    <name evidence="3" type="ORF">CAMP_LOCUS10578</name>
</gene>
<feature type="compositionally biased region" description="Acidic residues" evidence="2">
    <location>
        <begin position="300"/>
        <end position="318"/>
    </location>
</feature>
<organism evidence="3 4">
    <name type="scientific">Caenorhabditis angaria</name>
    <dbReference type="NCBI Taxonomy" id="860376"/>
    <lineage>
        <taxon>Eukaryota</taxon>
        <taxon>Metazoa</taxon>
        <taxon>Ecdysozoa</taxon>
        <taxon>Nematoda</taxon>
        <taxon>Chromadorea</taxon>
        <taxon>Rhabditida</taxon>
        <taxon>Rhabditina</taxon>
        <taxon>Rhabditomorpha</taxon>
        <taxon>Rhabditoidea</taxon>
        <taxon>Rhabditidae</taxon>
        <taxon>Peloderinae</taxon>
        <taxon>Caenorhabditis</taxon>
    </lineage>
</organism>